<protein>
    <submittedName>
        <fullName evidence="2">Uncharacterized protein</fullName>
    </submittedName>
</protein>
<dbReference type="GO" id="GO:0003729">
    <property type="term" value="F:mRNA binding"/>
    <property type="evidence" value="ECO:0007669"/>
    <property type="project" value="InterPro"/>
</dbReference>
<feature type="compositionally biased region" description="Basic and acidic residues" evidence="1">
    <location>
        <begin position="790"/>
        <end position="800"/>
    </location>
</feature>
<organism evidence="2 3">
    <name type="scientific">Pisolithus microcarpus 441</name>
    <dbReference type="NCBI Taxonomy" id="765257"/>
    <lineage>
        <taxon>Eukaryota</taxon>
        <taxon>Fungi</taxon>
        <taxon>Dikarya</taxon>
        <taxon>Basidiomycota</taxon>
        <taxon>Agaricomycotina</taxon>
        <taxon>Agaricomycetes</taxon>
        <taxon>Agaricomycetidae</taxon>
        <taxon>Boletales</taxon>
        <taxon>Sclerodermatineae</taxon>
        <taxon>Pisolithaceae</taxon>
        <taxon>Pisolithus</taxon>
    </lineage>
</organism>
<dbReference type="EMBL" id="KN833695">
    <property type="protein sequence ID" value="KIK27705.1"/>
    <property type="molecule type" value="Genomic_DNA"/>
</dbReference>
<feature type="region of interest" description="Disordered" evidence="1">
    <location>
        <begin position="856"/>
        <end position="888"/>
    </location>
</feature>
<sequence>MSRKKPAQLPVLSESRDLVPAGPRQVQAKYYGKRDEDGLKPSTSRALVLRNGKYGTNGTGELVLASRISGREKLDLLAEDLVSQRTRSAIMAPLQLEKCVKIADSQFNAYLDDVTSLKDAELFYGKILDEIAARTPQGSSKGIQNALSNPSYVASVVATRIHNAYMIASGWRIVLDTLRGLVKSGLKDATAHTQLRKDEGLRSRYLVLCDIVNVLADLGQMQFSVLATTTPHYSRYFKTVEDVPAGQPEIAFDWGGLKDVCKSFMDSIIIELCFPRAPYPKRILLQVLRDAVDESPREARRFPQKMWDAVGDLSVTLELQELLESPLQGPEGEKLKVLPRKMPERYELWQDAQLFSKQASECYDSFTDIINPLGMTKDQAVLNQMWEVVDTNYSRVSDVSIDTLWQLDDAYRRTPQWSAQYISDLATFAVESEEDDAVRSLVKNKYPRKNVAKKPQKKVLAITDGRDDDVDNDSMPELQSVSDSSAETDEYTDSDDYEEVDDEDYESEYESEEEDIYRIMLREAMDAALAIPEFFDPKANVPDFEAMADEHKENPFLKLLSSLRGRMFSSNAKLSATARAEPREGRFGAKIHTVKGPGLVTPAFKVSFTGVPDGDLPPLQPLPTQRQKRLPRRLCRRTFVIPDPSKLIPPPVPQLPLDRRAAVEEVEDEEDVALAASKKKKKKKPKKKRAETCGLGAAPEAEVSGTDLTGTRSPAGSSSKSPLGRPSVSDGQVALHGQASTISLPIEPTAAKSGHAYLQELGMPKEKVKSRPDHASLFSDKKGFLSKLSGGDKVKEKTQPKESSGSNANTSTWFSRLRKKTAGYMQQLLHPGEEKQGGLKWESFLKVMREMGFSYDPSTAGSSVRFDPPNKRDKSITFHKPHPDPTLHHHKVREFGKRLKEYYGWSEEDFLKRTASA</sequence>
<feature type="region of interest" description="Disordered" evidence="1">
    <location>
        <begin position="457"/>
        <end position="512"/>
    </location>
</feature>
<dbReference type="HOGENOM" id="CLU_017200_0_0_1"/>
<dbReference type="AlphaFoldDB" id="A0A0C9YRM8"/>
<feature type="compositionally biased region" description="Polar residues" evidence="1">
    <location>
        <begin position="706"/>
        <end position="721"/>
    </location>
</feature>
<evidence type="ECO:0000313" key="2">
    <source>
        <dbReference type="EMBL" id="KIK27705.1"/>
    </source>
</evidence>
<reference evidence="3" key="2">
    <citation type="submission" date="2015-01" db="EMBL/GenBank/DDBJ databases">
        <title>Evolutionary Origins and Diversification of the Mycorrhizal Mutualists.</title>
        <authorList>
            <consortium name="DOE Joint Genome Institute"/>
            <consortium name="Mycorrhizal Genomics Consortium"/>
            <person name="Kohler A."/>
            <person name="Kuo A."/>
            <person name="Nagy L.G."/>
            <person name="Floudas D."/>
            <person name="Copeland A."/>
            <person name="Barry K.W."/>
            <person name="Cichocki N."/>
            <person name="Veneault-Fourrey C."/>
            <person name="LaButti K."/>
            <person name="Lindquist E.A."/>
            <person name="Lipzen A."/>
            <person name="Lundell T."/>
            <person name="Morin E."/>
            <person name="Murat C."/>
            <person name="Riley R."/>
            <person name="Ohm R."/>
            <person name="Sun H."/>
            <person name="Tunlid A."/>
            <person name="Henrissat B."/>
            <person name="Grigoriev I.V."/>
            <person name="Hibbett D.S."/>
            <person name="Martin F."/>
        </authorList>
    </citation>
    <scope>NUCLEOTIDE SEQUENCE [LARGE SCALE GENOMIC DNA]</scope>
    <source>
        <strain evidence="3">441</strain>
    </source>
</reference>
<feature type="compositionally biased region" description="Basic and acidic residues" evidence="1">
    <location>
        <begin position="763"/>
        <end position="783"/>
    </location>
</feature>
<feature type="compositionally biased region" description="Basic and acidic residues" evidence="1">
    <location>
        <begin position="868"/>
        <end position="888"/>
    </location>
</feature>
<name>A0A0C9YRM8_9AGAM</name>
<feature type="compositionally biased region" description="Basic residues" evidence="1">
    <location>
        <begin position="677"/>
        <end position="689"/>
    </location>
</feature>
<gene>
    <name evidence="2" type="ORF">PISMIDRAFT_166001</name>
</gene>
<reference evidence="2 3" key="1">
    <citation type="submission" date="2014-04" db="EMBL/GenBank/DDBJ databases">
        <authorList>
            <consortium name="DOE Joint Genome Institute"/>
            <person name="Kuo A."/>
            <person name="Kohler A."/>
            <person name="Costa M.D."/>
            <person name="Nagy L.G."/>
            <person name="Floudas D."/>
            <person name="Copeland A."/>
            <person name="Barry K.W."/>
            <person name="Cichocki N."/>
            <person name="Veneault-Fourrey C."/>
            <person name="LaButti K."/>
            <person name="Lindquist E.A."/>
            <person name="Lipzen A."/>
            <person name="Lundell T."/>
            <person name="Morin E."/>
            <person name="Murat C."/>
            <person name="Sun H."/>
            <person name="Tunlid A."/>
            <person name="Henrissat B."/>
            <person name="Grigoriev I.V."/>
            <person name="Hibbett D.S."/>
            <person name="Martin F."/>
            <person name="Nordberg H.P."/>
            <person name="Cantor M.N."/>
            <person name="Hua S.X."/>
        </authorList>
    </citation>
    <scope>NUCLEOTIDE SEQUENCE [LARGE SCALE GENOMIC DNA]</scope>
    <source>
        <strain evidence="2 3">441</strain>
    </source>
</reference>
<dbReference type="Proteomes" id="UP000054018">
    <property type="component" value="Unassembled WGS sequence"/>
</dbReference>
<feature type="region of interest" description="Disordered" evidence="1">
    <location>
        <begin position="675"/>
        <end position="813"/>
    </location>
</feature>
<dbReference type="InterPro" id="IPR012933">
    <property type="entry name" value="HicA_mRNA_interferase"/>
</dbReference>
<evidence type="ECO:0000256" key="1">
    <source>
        <dbReference type="SAM" id="MobiDB-lite"/>
    </source>
</evidence>
<feature type="compositionally biased region" description="Acidic residues" evidence="1">
    <location>
        <begin position="486"/>
        <end position="512"/>
    </location>
</feature>
<dbReference type="PANTHER" id="PTHR40788">
    <property type="entry name" value="CLR5 DOMAIN-CONTAINING PROTEIN-RELATED"/>
    <property type="match status" value="1"/>
</dbReference>
<dbReference type="STRING" id="765257.A0A0C9YRM8"/>
<dbReference type="PANTHER" id="PTHR40788:SF1">
    <property type="entry name" value="IPA PROTEIN"/>
    <property type="match status" value="1"/>
</dbReference>
<accession>A0A0C9YRM8</accession>
<proteinExistence type="predicted"/>
<keyword evidence="3" id="KW-1185">Reference proteome</keyword>
<evidence type="ECO:0000313" key="3">
    <source>
        <dbReference type="Proteomes" id="UP000054018"/>
    </source>
</evidence>
<feature type="compositionally biased region" description="Polar residues" evidence="1">
    <location>
        <begin position="801"/>
        <end position="813"/>
    </location>
</feature>
<dbReference type="OrthoDB" id="2922289at2759"/>
<dbReference type="Pfam" id="PF07927">
    <property type="entry name" value="HicA_toxin"/>
    <property type="match status" value="1"/>
</dbReference>